<feature type="domain" description="Transposase IS204/IS1001/IS1096/IS1165 zinc-finger" evidence="2">
    <location>
        <begin position="34"/>
        <end position="77"/>
    </location>
</feature>
<protein>
    <submittedName>
        <fullName evidence="3">Transposase</fullName>
    </submittedName>
</protein>
<proteinExistence type="predicted"/>
<dbReference type="PANTHER" id="PTHR33498:SF1">
    <property type="entry name" value="TRANSPOSASE FOR INSERTION SEQUENCE ELEMENT IS1557"/>
    <property type="match status" value="1"/>
</dbReference>
<dbReference type="EMBL" id="CP032331">
    <property type="protein sequence ID" value="QCO03394.1"/>
    <property type="molecule type" value="Genomic_DNA"/>
</dbReference>
<dbReference type="InterPro" id="IPR029261">
    <property type="entry name" value="Transposase_Znf"/>
</dbReference>
<dbReference type="Proteomes" id="UP000298596">
    <property type="component" value="Plasmid p1"/>
</dbReference>
<dbReference type="InterPro" id="IPR047951">
    <property type="entry name" value="Transpos_ISL3"/>
</dbReference>
<dbReference type="PANTHER" id="PTHR33498">
    <property type="entry name" value="TRANSPOSASE FOR INSERTION SEQUENCE ELEMENT IS1557"/>
    <property type="match status" value="1"/>
</dbReference>
<keyword evidence="3" id="KW-0614">Plasmid</keyword>
<evidence type="ECO:0000259" key="1">
    <source>
        <dbReference type="Pfam" id="PF01610"/>
    </source>
</evidence>
<accession>A0A4D8PXS7</accession>
<organism evidence="3 4">
    <name type="scientific">Azospirillum brasilense</name>
    <dbReference type="NCBI Taxonomy" id="192"/>
    <lineage>
        <taxon>Bacteria</taxon>
        <taxon>Pseudomonadati</taxon>
        <taxon>Pseudomonadota</taxon>
        <taxon>Alphaproteobacteria</taxon>
        <taxon>Rhodospirillales</taxon>
        <taxon>Azospirillaceae</taxon>
        <taxon>Azospirillum</taxon>
    </lineage>
</organism>
<dbReference type="Pfam" id="PF14690">
    <property type="entry name" value="Zn_ribbon_ISL3"/>
    <property type="match status" value="1"/>
</dbReference>
<reference evidence="3 4" key="1">
    <citation type="submission" date="2018-09" db="EMBL/GenBank/DDBJ databases">
        <title>Whole genome based analysis of evolution and adaptive divergence in Indian and Brazilian strains of Azospirillum brasilense.</title>
        <authorList>
            <person name="Singh C."/>
            <person name="Tripathi A.K."/>
        </authorList>
    </citation>
    <scope>NUCLEOTIDE SEQUENCE [LARGE SCALE GENOMIC DNA]</scope>
    <source>
        <strain evidence="3 4">MTCC4036</strain>
        <plasmid evidence="3 4">p1</plasmid>
    </source>
</reference>
<evidence type="ECO:0000313" key="3">
    <source>
        <dbReference type="EMBL" id="QCO03394.1"/>
    </source>
</evidence>
<name>A0A4D8PXS7_AZOBR</name>
<dbReference type="AlphaFoldDB" id="A0A4D8PXS7"/>
<geneLocation type="plasmid" evidence="3">
    <name>p1</name>
</geneLocation>
<dbReference type="InterPro" id="IPR002560">
    <property type="entry name" value="Transposase_DDE"/>
</dbReference>
<feature type="domain" description="Transposase IS204/IS1001/IS1096/IS1165 DDE" evidence="1">
    <location>
        <begin position="153"/>
        <end position="197"/>
    </location>
</feature>
<evidence type="ECO:0000313" key="4">
    <source>
        <dbReference type="Proteomes" id="UP000298596"/>
    </source>
</evidence>
<sequence length="204" mass="22499">MQELFVISDCRVVTVEPVGAAGLQVAAQVKHSHACCPSCQQASQSVHSRYHRHPADLPSLGNAVHINLLVRRFYCRSPICPRWTFVEPVPELLAPWARRTRRLAGAQGQVGVTCGGEAGARLLRRLGMPTSADTVLRLVRALSLPECAPPSVLGVDDWALRKGWSYGTILVDLKARRVVDLLPDRTAQTLTDWLIDRDTAELKH</sequence>
<gene>
    <name evidence="3" type="ORF">D3867_15050</name>
</gene>
<evidence type="ECO:0000259" key="2">
    <source>
        <dbReference type="Pfam" id="PF14690"/>
    </source>
</evidence>
<dbReference type="Pfam" id="PF01610">
    <property type="entry name" value="DDE_Tnp_ISL3"/>
    <property type="match status" value="1"/>
</dbReference>